<keyword evidence="1" id="KW-0812">Transmembrane</keyword>
<evidence type="ECO:0000256" key="1">
    <source>
        <dbReference type="SAM" id="Phobius"/>
    </source>
</evidence>
<dbReference type="Pfam" id="PF04892">
    <property type="entry name" value="VanZ"/>
    <property type="match status" value="1"/>
</dbReference>
<dbReference type="EMBL" id="BJMH01000048">
    <property type="protein sequence ID" value="GEB35659.1"/>
    <property type="molecule type" value="Genomic_DNA"/>
</dbReference>
<accession>A0A4Y3PWB3</accession>
<keyword evidence="1" id="KW-0472">Membrane</keyword>
<dbReference type="PANTHER" id="PTHR36834:SF1">
    <property type="entry name" value="INTEGRAL MEMBRANE PROTEIN"/>
    <property type="match status" value="1"/>
</dbReference>
<dbReference type="InterPro" id="IPR053150">
    <property type="entry name" value="Teicoplanin_resist-assoc"/>
</dbReference>
<organism evidence="3 4">
    <name type="scientific">Brevibacillus parabrevis</name>
    <dbReference type="NCBI Taxonomy" id="54914"/>
    <lineage>
        <taxon>Bacteria</taxon>
        <taxon>Bacillati</taxon>
        <taxon>Bacillota</taxon>
        <taxon>Bacilli</taxon>
        <taxon>Bacillales</taxon>
        <taxon>Paenibacillaceae</taxon>
        <taxon>Brevibacillus</taxon>
    </lineage>
</organism>
<gene>
    <name evidence="3" type="ORF">BPA01_52390</name>
</gene>
<evidence type="ECO:0000259" key="2">
    <source>
        <dbReference type="Pfam" id="PF04892"/>
    </source>
</evidence>
<evidence type="ECO:0000313" key="3">
    <source>
        <dbReference type="EMBL" id="GEB35659.1"/>
    </source>
</evidence>
<dbReference type="InterPro" id="IPR006976">
    <property type="entry name" value="VanZ-like"/>
</dbReference>
<evidence type="ECO:0000313" key="4">
    <source>
        <dbReference type="Proteomes" id="UP000316882"/>
    </source>
</evidence>
<dbReference type="PANTHER" id="PTHR36834">
    <property type="entry name" value="MEMBRANE PROTEIN-RELATED"/>
    <property type="match status" value="1"/>
</dbReference>
<feature type="transmembrane region" description="Helical" evidence="1">
    <location>
        <begin position="213"/>
        <end position="235"/>
    </location>
</feature>
<proteinExistence type="predicted"/>
<protein>
    <recommendedName>
        <fullName evidence="2">VanZ-like domain-containing protein</fullName>
    </recommendedName>
</protein>
<name>A0A4Y3PWB3_BREPA</name>
<reference evidence="3 4" key="1">
    <citation type="submission" date="2019-06" db="EMBL/GenBank/DDBJ databases">
        <title>Whole genome shotgun sequence of Brevibacillus parabrevis NBRC 12334.</title>
        <authorList>
            <person name="Hosoyama A."/>
            <person name="Uohara A."/>
            <person name="Ohji S."/>
            <person name="Ichikawa N."/>
        </authorList>
    </citation>
    <scope>NUCLEOTIDE SEQUENCE [LARGE SCALE GENOMIC DNA]</scope>
    <source>
        <strain evidence="3 4">NBRC 12334</strain>
    </source>
</reference>
<comment type="caution">
    <text evidence="3">The sequence shown here is derived from an EMBL/GenBank/DDBJ whole genome shotgun (WGS) entry which is preliminary data.</text>
</comment>
<keyword evidence="4" id="KW-1185">Reference proteome</keyword>
<keyword evidence="1" id="KW-1133">Transmembrane helix</keyword>
<dbReference type="NCBIfam" id="NF038403">
    <property type="entry name" value="perm_prefix_1"/>
    <property type="match status" value="1"/>
</dbReference>
<feature type="transmembrane region" description="Helical" evidence="1">
    <location>
        <begin position="185"/>
        <end position="207"/>
    </location>
</feature>
<dbReference type="InterPro" id="IPR047928">
    <property type="entry name" value="Perm_prefix_1"/>
</dbReference>
<dbReference type="AlphaFoldDB" id="A0A4Y3PWB3"/>
<feature type="domain" description="VanZ-like" evidence="2">
    <location>
        <begin position="89"/>
        <end position="228"/>
    </location>
</feature>
<feature type="transmembrane region" description="Helical" evidence="1">
    <location>
        <begin position="82"/>
        <end position="100"/>
    </location>
</feature>
<dbReference type="RefSeq" id="WP_122962702.1">
    <property type="nucleotide sequence ID" value="NZ_BJMH01000048.1"/>
</dbReference>
<sequence>MKLEEYVDQVVRDLPCSRKEKQDMKDELLDHLTSMQQELIEEAGHTERDAASLTIQRFGPVDILKRQLAMSMPLIDKYVRKWVLGLFGLYVAVSCYLLLLSPDRWHRRAFTLDWKARMLQYGAAEYTHIFQNTLPMRTLFDYVLHFEHYSVYTIAYNLLGNIALFVPLGLLLPLLFLSFQSIHRVFFTALFASLGVEFLQSLFALGSFDVDDLLLNVLGGLCGYGLFRAGAAFVYKQRGKAGTDKPFSTFS</sequence>
<dbReference type="Proteomes" id="UP000316882">
    <property type="component" value="Unassembled WGS sequence"/>
</dbReference>
<dbReference type="STRING" id="54914.AV540_18590"/>
<feature type="transmembrane region" description="Helical" evidence="1">
    <location>
        <begin position="154"/>
        <end position="178"/>
    </location>
</feature>